<dbReference type="InterPro" id="IPR001841">
    <property type="entry name" value="Znf_RING"/>
</dbReference>
<gene>
    <name evidence="12" type="ORF">ECRASSUSDP1_LOCUS11995</name>
</gene>
<keyword evidence="5 10" id="KW-0863">Zinc-finger</keyword>
<keyword evidence="6" id="KW-0833">Ubl conjugation pathway</keyword>
<evidence type="ECO:0000313" key="13">
    <source>
        <dbReference type="Proteomes" id="UP001295684"/>
    </source>
</evidence>
<evidence type="ECO:0000256" key="3">
    <source>
        <dbReference type="ARBA" id="ARBA00022692"/>
    </source>
</evidence>
<keyword evidence="3" id="KW-0812">Transmembrane</keyword>
<keyword evidence="9" id="KW-0472">Membrane</keyword>
<evidence type="ECO:0000259" key="11">
    <source>
        <dbReference type="PROSITE" id="PS50089"/>
    </source>
</evidence>
<dbReference type="EMBL" id="CAMPGE010011878">
    <property type="protein sequence ID" value="CAI2370678.1"/>
    <property type="molecule type" value="Genomic_DNA"/>
</dbReference>
<comment type="pathway">
    <text evidence="2">Protein modification; protein ubiquitination.</text>
</comment>
<dbReference type="Gene3D" id="3.30.40.10">
    <property type="entry name" value="Zinc/RING finger domain, C3HC4 (zinc finger)"/>
    <property type="match status" value="1"/>
</dbReference>
<proteinExistence type="predicted"/>
<evidence type="ECO:0000313" key="12">
    <source>
        <dbReference type="EMBL" id="CAI2370678.1"/>
    </source>
</evidence>
<accession>A0AAD1XFS4</accession>
<evidence type="ECO:0000256" key="4">
    <source>
        <dbReference type="ARBA" id="ARBA00022723"/>
    </source>
</evidence>
<evidence type="ECO:0000256" key="8">
    <source>
        <dbReference type="ARBA" id="ARBA00022989"/>
    </source>
</evidence>
<dbReference type="Proteomes" id="UP001295684">
    <property type="component" value="Unassembled WGS sequence"/>
</dbReference>
<evidence type="ECO:0000256" key="1">
    <source>
        <dbReference type="ARBA" id="ARBA00004370"/>
    </source>
</evidence>
<sequence>MSPLDFTTNVIRSEERKSVRKLSKESKPFYPKWVKQGKTREECESCAICLDYFDGDEYEFILQHQKQENHQEEAQRQTQSVISCQVKYEDFTQEQQEVVHKLQEDDKDTEMQVEDTSEVNQTEIEGILKEDSGALDTSGVCVLTACNHGFHKKCIKGWLKTKNICPSCRKEVFFREEEHDYDEEAIIGEYIDFVEDLEYFDNQYESDNELDYYLFHYQDFIEPDQDYSP</sequence>
<evidence type="ECO:0000256" key="7">
    <source>
        <dbReference type="ARBA" id="ARBA00022833"/>
    </source>
</evidence>
<evidence type="ECO:0000256" key="5">
    <source>
        <dbReference type="ARBA" id="ARBA00022771"/>
    </source>
</evidence>
<dbReference type="GO" id="GO:0008270">
    <property type="term" value="F:zinc ion binding"/>
    <property type="evidence" value="ECO:0007669"/>
    <property type="project" value="UniProtKB-KW"/>
</dbReference>
<dbReference type="PANTHER" id="PTHR46539:SF1">
    <property type="entry name" value="E3 UBIQUITIN-PROTEIN LIGASE ATL42"/>
    <property type="match status" value="1"/>
</dbReference>
<feature type="domain" description="RING-type" evidence="11">
    <location>
        <begin position="142"/>
        <end position="169"/>
    </location>
</feature>
<dbReference type="InterPro" id="IPR013083">
    <property type="entry name" value="Znf_RING/FYVE/PHD"/>
</dbReference>
<dbReference type="GO" id="GO:0016020">
    <property type="term" value="C:membrane"/>
    <property type="evidence" value="ECO:0007669"/>
    <property type="project" value="UniProtKB-SubCell"/>
</dbReference>
<dbReference type="SUPFAM" id="SSF57850">
    <property type="entry name" value="RING/U-box"/>
    <property type="match status" value="1"/>
</dbReference>
<dbReference type="Pfam" id="PF12678">
    <property type="entry name" value="zf-rbx1"/>
    <property type="match status" value="1"/>
</dbReference>
<dbReference type="AlphaFoldDB" id="A0AAD1XFS4"/>
<reference evidence="12" key="1">
    <citation type="submission" date="2023-07" db="EMBL/GenBank/DDBJ databases">
        <authorList>
            <consortium name="AG Swart"/>
            <person name="Singh M."/>
            <person name="Singh A."/>
            <person name="Seah K."/>
            <person name="Emmerich C."/>
        </authorList>
    </citation>
    <scope>NUCLEOTIDE SEQUENCE</scope>
    <source>
        <strain evidence="12">DP1</strain>
    </source>
</reference>
<name>A0AAD1XFS4_EUPCR</name>
<dbReference type="SMART" id="SM00184">
    <property type="entry name" value="RING"/>
    <property type="match status" value="1"/>
</dbReference>
<comment type="caution">
    <text evidence="12">The sequence shown here is derived from an EMBL/GenBank/DDBJ whole genome shotgun (WGS) entry which is preliminary data.</text>
</comment>
<dbReference type="PROSITE" id="PS50089">
    <property type="entry name" value="ZF_RING_2"/>
    <property type="match status" value="1"/>
</dbReference>
<evidence type="ECO:0000256" key="2">
    <source>
        <dbReference type="ARBA" id="ARBA00004906"/>
    </source>
</evidence>
<keyword evidence="7" id="KW-0862">Zinc</keyword>
<organism evidence="12 13">
    <name type="scientific">Euplotes crassus</name>
    <dbReference type="NCBI Taxonomy" id="5936"/>
    <lineage>
        <taxon>Eukaryota</taxon>
        <taxon>Sar</taxon>
        <taxon>Alveolata</taxon>
        <taxon>Ciliophora</taxon>
        <taxon>Intramacronucleata</taxon>
        <taxon>Spirotrichea</taxon>
        <taxon>Hypotrichia</taxon>
        <taxon>Euplotida</taxon>
        <taxon>Euplotidae</taxon>
        <taxon>Moneuplotes</taxon>
    </lineage>
</organism>
<protein>
    <recommendedName>
        <fullName evidence="11">RING-type domain-containing protein</fullName>
    </recommendedName>
</protein>
<dbReference type="InterPro" id="IPR024766">
    <property type="entry name" value="Znf_RING_H2"/>
</dbReference>
<comment type="subcellular location">
    <subcellularLocation>
        <location evidence="1">Membrane</location>
    </subcellularLocation>
</comment>
<dbReference type="PANTHER" id="PTHR46539">
    <property type="entry name" value="E3 UBIQUITIN-PROTEIN LIGASE ATL42"/>
    <property type="match status" value="1"/>
</dbReference>
<keyword evidence="8" id="KW-1133">Transmembrane helix</keyword>
<evidence type="ECO:0000256" key="9">
    <source>
        <dbReference type="ARBA" id="ARBA00023136"/>
    </source>
</evidence>
<evidence type="ECO:0000256" key="10">
    <source>
        <dbReference type="PROSITE-ProRule" id="PRU00175"/>
    </source>
</evidence>
<keyword evidence="13" id="KW-1185">Reference proteome</keyword>
<keyword evidence="4" id="KW-0479">Metal-binding</keyword>
<evidence type="ECO:0000256" key="6">
    <source>
        <dbReference type="ARBA" id="ARBA00022786"/>
    </source>
</evidence>